<keyword evidence="3" id="KW-0274">FAD</keyword>
<accession>A0ABV9LFA4</accession>
<dbReference type="Pfam" id="PF00743">
    <property type="entry name" value="FMO-like"/>
    <property type="match status" value="1"/>
</dbReference>
<evidence type="ECO:0000256" key="2">
    <source>
        <dbReference type="ARBA" id="ARBA00022630"/>
    </source>
</evidence>
<keyword evidence="4 6" id="KW-0560">Oxidoreductase</keyword>
<sequence>MTLTTTSRHATATGPLPAHTRVAIVGSGFSGIGTAVALQRAGIDDFVVLERADSLGGTWRDNEYPGAACDVPSHLYSFSFAPKRDWSHVYSRQPEIRAYLEDVATRHGVLPHLHCDTDVVSGRWDDDALVWHLETSRGRLTADVLVSGAGGLVEPHLPDVPGIGTFQGPSFHSARWDHSVDLAGKRVAVVGTGASAAQFVPELQKTAAEVVVFQRTPPWVVPRQDRPYTEREHRLWARVPALLRLARGGQYLAREARLGMWTGSGRLRGFVTRQALAFLEQQVPDPELRAKLTPDYAIGCKRVIVSDDYLRSLTQPNVEVVASPVAEVRPHAVVDADGTEHEVDVVVYGTGFRAMDIPLGHRLVGREGRTLREEWDRDGVRAHRGTTVAGFPNLFLLLGPNTALGHTSVVLMIEAQIGYVVAALERMRETGAGALEVRRSAQDAYDARMQAELTDTVWNAGGCRSWYRDEQGRNFTLWPTHTYTFRREMQRFDADAYELRAAPPRPRPRLTSSPPDLVAA</sequence>
<feature type="compositionally biased region" description="Low complexity" evidence="5">
    <location>
        <begin position="509"/>
        <end position="520"/>
    </location>
</feature>
<dbReference type="PANTHER" id="PTHR42877:SF4">
    <property type="entry name" value="FAD_NAD(P)-BINDING DOMAIN-CONTAINING PROTEIN-RELATED"/>
    <property type="match status" value="1"/>
</dbReference>
<dbReference type="GO" id="GO:0004497">
    <property type="term" value="F:monooxygenase activity"/>
    <property type="evidence" value="ECO:0007669"/>
    <property type="project" value="UniProtKB-KW"/>
</dbReference>
<dbReference type="InterPro" id="IPR020946">
    <property type="entry name" value="Flavin_mOase-like"/>
</dbReference>
<dbReference type="PRINTS" id="PR00469">
    <property type="entry name" value="PNDRDTASEII"/>
</dbReference>
<feature type="region of interest" description="Disordered" evidence="5">
    <location>
        <begin position="500"/>
        <end position="520"/>
    </location>
</feature>
<dbReference type="PANTHER" id="PTHR42877">
    <property type="entry name" value="L-ORNITHINE N(5)-MONOOXYGENASE-RELATED"/>
    <property type="match status" value="1"/>
</dbReference>
<proteinExistence type="inferred from homology"/>
<gene>
    <name evidence="6" type="ORF">ACFO3M_03745</name>
</gene>
<name>A0ABV9LFA4_9ACTN</name>
<dbReference type="RefSeq" id="WP_387986516.1">
    <property type="nucleotide sequence ID" value="NZ_JBHSGR010000002.1"/>
</dbReference>
<dbReference type="InterPro" id="IPR036188">
    <property type="entry name" value="FAD/NAD-bd_sf"/>
</dbReference>
<dbReference type="SUPFAM" id="SSF51905">
    <property type="entry name" value="FAD/NAD(P)-binding domain"/>
    <property type="match status" value="2"/>
</dbReference>
<evidence type="ECO:0000313" key="7">
    <source>
        <dbReference type="Proteomes" id="UP001596025"/>
    </source>
</evidence>
<keyword evidence="6" id="KW-0503">Monooxygenase</keyword>
<evidence type="ECO:0000256" key="5">
    <source>
        <dbReference type="SAM" id="MobiDB-lite"/>
    </source>
</evidence>
<evidence type="ECO:0000256" key="4">
    <source>
        <dbReference type="ARBA" id="ARBA00023002"/>
    </source>
</evidence>
<keyword evidence="7" id="KW-1185">Reference proteome</keyword>
<dbReference type="EMBL" id="JBHSGR010000002">
    <property type="protein sequence ID" value="MFC4692496.1"/>
    <property type="molecule type" value="Genomic_DNA"/>
</dbReference>
<evidence type="ECO:0000313" key="6">
    <source>
        <dbReference type="EMBL" id="MFC4692496.1"/>
    </source>
</evidence>
<protein>
    <submittedName>
        <fullName evidence="6">Flavin-containing monooxygenase</fullName>
        <ecNumber evidence="6">1.14.13.-</ecNumber>
    </submittedName>
</protein>
<comment type="similarity">
    <text evidence="1">Belongs to the FAD-binding monooxygenase family.</text>
</comment>
<comment type="caution">
    <text evidence="6">The sequence shown here is derived from an EMBL/GenBank/DDBJ whole genome shotgun (WGS) entry which is preliminary data.</text>
</comment>
<keyword evidence="2" id="KW-0285">Flavoprotein</keyword>
<dbReference type="InterPro" id="IPR051209">
    <property type="entry name" value="FAD-bind_Monooxygenase_sf"/>
</dbReference>
<dbReference type="Gene3D" id="3.50.50.60">
    <property type="entry name" value="FAD/NAD(P)-binding domain"/>
    <property type="match status" value="2"/>
</dbReference>
<dbReference type="EC" id="1.14.13.-" evidence="6"/>
<reference evidence="7" key="1">
    <citation type="journal article" date="2019" name="Int. J. Syst. Evol. Microbiol.">
        <title>The Global Catalogue of Microorganisms (GCM) 10K type strain sequencing project: providing services to taxonomists for standard genome sequencing and annotation.</title>
        <authorList>
            <consortium name="The Broad Institute Genomics Platform"/>
            <consortium name="The Broad Institute Genome Sequencing Center for Infectious Disease"/>
            <person name="Wu L."/>
            <person name="Ma J."/>
        </authorList>
    </citation>
    <scope>NUCLEOTIDE SEQUENCE [LARGE SCALE GENOMIC DNA]</scope>
    <source>
        <strain evidence="7">CCUG 62763</strain>
    </source>
</reference>
<evidence type="ECO:0000256" key="1">
    <source>
        <dbReference type="ARBA" id="ARBA00010139"/>
    </source>
</evidence>
<dbReference type="Proteomes" id="UP001596025">
    <property type="component" value="Unassembled WGS sequence"/>
</dbReference>
<evidence type="ECO:0000256" key="3">
    <source>
        <dbReference type="ARBA" id="ARBA00022827"/>
    </source>
</evidence>
<organism evidence="6 7">
    <name type="scientific">Geodermatophilus arenarius</name>
    <dbReference type="NCBI Taxonomy" id="1137990"/>
    <lineage>
        <taxon>Bacteria</taxon>
        <taxon>Bacillati</taxon>
        <taxon>Actinomycetota</taxon>
        <taxon>Actinomycetes</taxon>
        <taxon>Geodermatophilales</taxon>
        <taxon>Geodermatophilaceae</taxon>
        <taxon>Geodermatophilus</taxon>
    </lineage>
</organism>